<dbReference type="InterPro" id="IPR013324">
    <property type="entry name" value="RNA_pol_sigma_r3/r4-like"/>
</dbReference>
<protein>
    <submittedName>
        <fullName evidence="6">Sigma-70 family RNA polymerase sigma factor</fullName>
    </submittedName>
</protein>
<dbReference type="Gene3D" id="1.20.140.160">
    <property type="match status" value="1"/>
</dbReference>
<dbReference type="SUPFAM" id="SSF88946">
    <property type="entry name" value="Sigma2 domain of RNA polymerase sigma factors"/>
    <property type="match status" value="1"/>
</dbReference>
<dbReference type="SUPFAM" id="SSF88659">
    <property type="entry name" value="Sigma3 and sigma4 domains of RNA polymerase sigma factors"/>
    <property type="match status" value="1"/>
</dbReference>
<evidence type="ECO:0000259" key="5">
    <source>
        <dbReference type="Pfam" id="PF08281"/>
    </source>
</evidence>
<accession>A0ABW5RUR2</accession>
<keyword evidence="7" id="KW-1185">Reference proteome</keyword>
<proteinExistence type="predicted"/>
<dbReference type="Proteomes" id="UP001597506">
    <property type="component" value="Unassembled WGS sequence"/>
</dbReference>
<sequence>MFLMNKEVLTKAKENQHFLNDLIQSKEANKFVKYVIKEYTKSPAKFMAVNKVEWEDLLQASYIGLFNAIRKMDLNLSPNEWVRYSYLSIKGELRNFSRSNGSNMIVIPQRIRELYPKYKKFHEEYWLRKQKDPSISETMKFFEINKDDAFDLVYGMQEIIYQESMTKNSLDMFIQPLQQLRGKVQSVEDQAINNILVKMLLAYVNEKQRKVIYLHYFNGFSKTEVSKIIGCSPSMVTKYLSAAFQSIRREIGSCL</sequence>
<gene>
    <name evidence="6" type="ORF">ACFSUL_16905</name>
</gene>
<dbReference type="RefSeq" id="WP_377937089.1">
    <property type="nucleotide sequence ID" value="NZ_JBHUMF010000031.1"/>
</dbReference>
<keyword evidence="3" id="KW-0238">DNA-binding</keyword>
<keyword evidence="4" id="KW-0804">Transcription</keyword>
<comment type="caution">
    <text evidence="6">The sequence shown here is derived from an EMBL/GenBank/DDBJ whole genome shotgun (WGS) entry which is preliminary data.</text>
</comment>
<dbReference type="InterPro" id="IPR014284">
    <property type="entry name" value="RNA_pol_sigma-70_dom"/>
</dbReference>
<evidence type="ECO:0000256" key="2">
    <source>
        <dbReference type="ARBA" id="ARBA00023082"/>
    </source>
</evidence>
<reference evidence="7" key="1">
    <citation type="journal article" date="2019" name="Int. J. Syst. Evol. Microbiol.">
        <title>The Global Catalogue of Microorganisms (GCM) 10K type strain sequencing project: providing services to taxonomists for standard genome sequencing and annotation.</title>
        <authorList>
            <consortium name="The Broad Institute Genomics Platform"/>
            <consortium name="The Broad Institute Genome Sequencing Center for Infectious Disease"/>
            <person name="Wu L."/>
            <person name="Ma J."/>
        </authorList>
    </citation>
    <scope>NUCLEOTIDE SEQUENCE [LARGE SCALE GENOMIC DNA]</scope>
    <source>
        <strain evidence="7">KCTC 3913</strain>
    </source>
</reference>
<evidence type="ECO:0000313" key="6">
    <source>
        <dbReference type="EMBL" id="MFD2682421.1"/>
    </source>
</evidence>
<organism evidence="6 7">
    <name type="scientific">Bacillus seohaeanensis</name>
    <dbReference type="NCBI Taxonomy" id="284580"/>
    <lineage>
        <taxon>Bacteria</taxon>
        <taxon>Bacillati</taxon>
        <taxon>Bacillota</taxon>
        <taxon>Bacilli</taxon>
        <taxon>Bacillales</taxon>
        <taxon>Bacillaceae</taxon>
        <taxon>Bacillus</taxon>
    </lineage>
</organism>
<feature type="domain" description="RNA polymerase sigma factor 70 region 4 type 2" evidence="5">
    <location>
        <begin position="198"/>
        <end position="244"/>
    </location>
</feature>
<dbReference type="NCBIfam" id="TIGR02937">
    <property type="entry name" value="sigma70-ECF"/>
    <property type="match status" value="1"/>
</dbReference>
<evidence type="ECO:0000256" key="1">
    <source>
        <dbReference type="ARBA" id="ARBA00023015"/>
    </source>
</evidence>
<keyword evidence="2" id="KW-0731">Sigma factor</keyword>
<dbReference type="InterPro" id="IPR013325">
    <property type="entry name" value="RNA_pol_sigma_r2"/>
</dbReference>
<dbReference type="Gene3D" id="1.10.1740.10">
    <property type="match status" value="1"/>
</dbReference>
<dbReference type="EMBL" id="JBHUMF010000031">
    <property type="protein sequence ID" value="MFD2682421.1"/>
    <property type="molecule type" value="Genomic_DNA"/>
</dbReference>
<dbReference type="Pfam" id="PF08281">
    <property type="entry name" value="Sigma70_r4_2"/>
    <property type="match status" value="1"/>
</dbReference>
<dbReference type="InterPro" id="IPR013249">
    <property type="entry name" value="RNA_pol_sigma70_r4_t2"/>
</dbReference>
<dbReference type="PANTHER" id="PTHR30385">
    <property type="entry name" value="SIGMA FACTOR F FLAGELLAR"/>
    <property type="match status" value="1"/>
</dbReference>
<keyword evidence="1" id="KW-0805">Transcription regulation</keyword>
<evidence type="ECO:0000313" key="7">
    <source>
        <dbReference type="Proteomes" id="UP001597506"/>
    </source>
</evidence>
<name>A0ABW5RUR2_9BACI</name>
<evidence type="ECO:0000256" key="4">
    <source>
        <dbReference type="ARBA" id="ARBA00023163"/>
    </source>
</evidence>
<evidence type="ECO:0000256" key="3">
    <source>
        <dbReference type="ARBA" id="ARBA00023125"/>
    </source>
</evidence>